<feature type="region of interest" description="Disordered" evidence="8">
    <location>
        <begin position="339"/>
        <end position="379"/>
    </location>
</feature>
<evidence type="ECO:0000256" key="3">
    <source>
        <dbReference type="ARBA" id="ARBA00022692"/>
    </source>
</evidence>
<feature type="compositionally biased region" description="Basic and acidic residues" evidence="8">
    <location>
        <begin position="177"/>
        <end position="191"/>
    </location>
</feature>
<feature type="region of interest" description="Disordered" evidence="8">
    <location>
        <begin position="587"/>
        <end position="607"/>
    </location>
</feature>
<evidence type="ECO:0000313" key="10">
    <source>
        <dbReference type="Proteomes" id="UP000091820"/>
    </source>
</evidence>
<sequence length="1383" mass="151539">MFASVVATHFRRIYFNIKSQQQPQHNMSTFFKMPATSPVKEKSEKLLFGGQYTATITATTTTAKEINKRDYDDHYYQEAKQKVDRSGIAGMEQQKLKPKPQKSYNKTKEQQQQQQQLLLEYNVLSTAEELRQEKETEEDDDSQELKVEDNNDEHLVKPTRLTGSFIQQQQQSLKAKRTQEPRESVAKAREPSCEHNNVNVHKNVMSGGANVTTTNIPVANQLSIKCESERVSTGKISNKLQENQFIKNEQQKTAAIAASYSGGTDPSFNNNSILNKGKYIKFKTTTITTTTTTTTSINSTTVASCKETGSPTKSLSVAATAAASSFNKKKMVAVQEMKKNTTQNSTHLQPISATSCTTTNNRTATTTTSAENSRGLDNSEDLIYGPGIVSKLRCRYLSLALRETMEQQRLNKDQLRRTTSLNNLLDKDDDLEGQDDDDVELEEIVESVDGEIVEEGIENGNDERFESKQKELLTTVQKSSSGILKVQTHLATKSSPTYLSSNTSARIITQAPGQGVMGVGVTFTETSVINRSRHLKRGNDSMKRARSVEALLSEKSPWQLQQRTAPAQSSVTIEDKIHNARERLHQGTDHLPPKRLTSIIDDTERPPPHFVKQTLKMFEASANRRPWLSNRMNSKGEVASKVETFKNIIKEQKPIINFPKPQLTINSPTKNTKTPPMPLTKPVKTLTQDNLIAPPSRKGTPSNSEGIHIVANTSAIHPPTLPTKPQHNKTTLSECASDITLPARRKNAHKSGELKEKFTSPLSVVDSPISALSKEFAKLAVNDNQTPTMKLSDADVSKGLAANVHNKKKGFVGGVDAGGDNGGGGGGDAYQNKHENNDKEFKVTKSSEIAAKADASVKIDFSNAQHDNDDNVYVSIVAAGGASQSVVNISSLVAKEGLKSHKHPGERDSDNDIDTQQKRDVLEEHNRSDEDEAYVGHRRRITRAALDNIARAGTTQQFVFASGSPSTSSTTSSSTTSSSSSTTIVTGKQVLNTNSQQQQSPPPQQQQQPQTDTPQTMDSLRHSSTPPLTSREIEKNRINELRKTSVATNLSSNSSATSLDVVINNRSSSSSISVSVTSSIISPSTSTTSINSISNANNTSNLATTFSDNDTVISATNSPLWAMRKRRQAPPAAPAENTTMIFNFSNRKEVPDYLENDGVIFRRRRELPKPNESGFVVLGDLSVETSTDMDYDDFTMCPPSPCDVEFVNANIVIDGKSSIRQKPKEATFRVQFNDTLTSTFEYPSETSLILDESFLNDSSNYCLPHGVGSSGASSSVTGGCSVDREEFTNAYQNLHLDNSLSTTELIQQQQDQEQQQQQQQQHHHVAVDEIIQLPTTPSNFSTAASTSSPSAANSANSSTNATLASPGATKSILGNLPLVLFLY</sequence>
<dbReference type="Proteomes" id="UP000091820">
    <property type="component" value="Unassembled WGS sequence"/>
</dbReference>
<dbReference type="GO" id="GO:0030867">
    <property type="term" value="C:rough endoplasmic reticulum membrane"/>
    <property type="evidence" value="ECO:0007669"/>
    <property type="project" value="UniProtKB-SubCell"/>
</dbReference>
<feature type="compositionally biased region" description="Low complexity" evidence="8">
    <location>
        <begin position="966"/>
        <end position="983"/>
    </location>
</feature>
<feature type="compositionally biased region" description="Basic and acidic residues" evidence="8">
    <location>
        <begin position="143"/>
        <end position="156"/>
    </location>
</feature>
<evidence type="ECO:0000256" key="6">
    <source>
        <dbReference type="ARBA" id="ARBA00023136"/>
    </source>
</evidence>
<feature type="region of interest" description="Disordered" evidence="8">
    <location>
        <begin position="82"/>
        <end position="115"/>
    </location>
</feature>
<dbReference type="EnsemblMetazoa" id="GBRI044048-RA">
    <property type="protein sequence ID" value="GBRI044048-PA"/>
    <property type="gene ID" value="GBRI044048"/>
</dbReference>
<name>A0A1A9X4L5_9MUSC</name>
<dbReference type="PANTHER" id="PTHR13289:SF3">
    <property type="entry name" value="BIFOCAL, ISOFORM F"/>
    <property type="match status" value="1"/>
</dbReference>
<dbReference type="PANTHER" id="PTHR13289">
    <property type="entry name" value="PROTEIN PHOSPHATASE 1-BINDING PROTEIN BIFOCAL"/>
    <property type="match status" value="1"/>
</dbReference>
<dbReference type="GO" id="GO:0031965">
    <property type="term" value="C:nuclear membrane"/>
    <property type="evidence" value="ECO:0007669"/>
    <property type="project" value="UniProtKB-SubCell"/>
</dbReference>
<comment type="subcellular location">
    <subcellularLocation>
        <location evidence="1">Nucleus membrane</location>
        <topology evidence="1">Multi-pass membrane protein</topology>
    </subcellularLocation>
    <subcellularLocation>
        <location evidence="2">Rough endoplasmic reticulum membrane</location>
        <topology evidence="2">Multi-pass membrane protein</topology>
    </subcellularLocation>
</comment>
<feature type="compositionally biased region" description="Low complexity" evidence="8">
    <location>
        <begin position="1336"/>
        <end position="1366"/>
    </location>
</feature>
<protein>
    <submittedName>
        <fullName evidence="9">Uncharacterized protein</fullName>
    </submittedName>
</protein>
<evidence type="ECO:0000256" key="2">
    <source>
        <dbReference type="ARBA" id="ARBA00004269"/>
    </source>
</evidence>
<feature type="region of interest" description="Disordered" evidence="8">
    <location>
        <begin position="960"/>
        <end position="1032"/>
    </location>
</feature>
<dbReference type="GO" id="GO:0006935">
    <property type="term" value="P:chemotaxis"/>
    <property type="evidence" value="ECO:0007669"/>
    <property type="project" value="TreeGrafter"/>
</dbReference>
<keyword evidence="10" id="KW-1185">Reference proteome</keyword>
<organism evidence="9 10">
    <name type="scientific">Glossina brevipalpis</name>
    <dbReference type="NCBI Taxonomy" id="37001"/>
    <lineage>
        <taxon>Eukaryota</taxon>
        <taxon>Metazoa</taxon>
        <taxon>Ecdysozoa</taxon>
        <taxon>Arthropoda</taxon>
        <taxon>Hexapoda</taxon>
        <taxon>Insecta</taxon>
        <taxon>Pterygota</taxon>
        <taxon>Neoptera</taxon>
        <taxon>Endopterygota</taxon>
        <taxon>Diptera</taxon>
        <taxon>Brachycera</taxon>
        <taxon>Muscomorpha</taxon>
        <taxon>Hippoboscoidea</taxon>
        <taxon>Glossinidae</taxon>
        <taxon>Glossina</taxon>
    </lineage>
</organism>
<dbReference type="GO" id="GO:0023041">
    <property type="term" value="P:neuronal signal transduction"/>
    <property type="evidence" value="ECO:0007669"/>
    <property type="project" value="InterPro"/>
</dbReference>
<feature type="region of interest" description="Disordered" evidence="8">
    <location>
        <begin position="130"/>
        <end position="191"/>
    </location>
</feature>
<reference evidence="10" key="1">
    <citation type="submission" date="2014-03" db="EMBL/GenBank/DDBJ databases">
        <authorList>
            <person name="Aksoy S."/>
            <person name="Warren W."/>
            <person name="Wilson R.K."/>
        </authorList>
    </citation>
    <scope>NUCLEOTIDE SEQUENCE [LARGE SCALE GENOMIC DNA]</scope>
    <source>
        <strain evidence="10">IAEA</strain>
    </source>
</reference>
<evidence type="ECO:0000256" key="1">
    <source>
        <dbReference type="ARBA" id="ARBA00004232"/>
    </source>
</evidence>
<keyword evidence="4" id="KW-0256">Endoplasmic reticulum</keyword>
<feature type="region of interest" description="Disordered" evidence="8">
    <location>
        <begin position="1336"/>
        <end position="1367"/>
    </location>
</feature>
<reference evidence="9" key="2">
    <citation type="submission" date="2020-05" db="UniProtKB">
        <authorList>
            <consortium name="EnsemblMetazoa"/>
        </authorList>
    </citation>
    <scope>IDENTIFICATION</scope>
    <source>
        <strain evidence="9">IAEA</strain>
    </source>
</reference>
<dbReference type="InterPro" id="IPR019130">
    <property type="entry name" value="Macoilin"/>
</dbReference>
<dbReference type="STRING" id="37001.A0A1A9X4L5"/>
<evidence type="ECO:0000256" key="5">
    <source>
        <dbReference type="ARBA" id="ARBA00022989"/>
    </source>
</evidence>
<keyword evidence="6" id="KW-0472">Membrane</keyword>
<evidence type="ECO:0000256" key="4">
    <source>
        <dbReference type="ARBA" id="ARBA00022824"/>
    </source>
</evidence>
<keyword evidence="7" id="KW-0539">Nucleus</keyword>
<feature type="compositionally biased region" description="Polar residues" evidence="8">
    <location>
        <begin position="663"/>
        <end position="674"/>
    </location>
</feature>
<feature type="compositionally biased region" description="Polar residues" evidence="8">
    <location>
        <begin position="161"/>
        <end position="173"/>
    </location>
</feature>
<feature type="compositionally biased region" description="Low complexity" evidence="8">
    <location>
        <begin position="1005"/>
        <end position="1016"/>
    </location>
</feature>
<evidence type="ECO:0000256" key="7">
    <source>
        <dbReference type="ARBA" id="ARBA00023242"/>
    </source>
</evidence>
<feature type="compositionally biased region" description="Low complexity" evidence="8">
    <location>
        <begin position="352"/>
        <end position="373"/>
    </location>
</feature>
<accession>A0A1A9X4L5</accession>
<keyword evidence="3" id="KW-0812">Transmembrane</keyword>
<evidence type="ECO:0000313" key="9">
    <source>
        <dbReference type="EnsemblMetazoa" id="GBRI044048-PA"/>
    </source>
</evidence>
<feature type="region of interest" description="Disordered" evidence="8">
    <location>
        <begin position="659"/>
        <end position="679"/>
    </location>
</feature>
<proteinExistence type="predicted"/>
<evidence type="ECO:0000256" key="8">
    <source>
        <dbReference type="SAM" id="MobiDB-lite"/>
    </source>
</evidence>
<dbReference type="GO" id="GO:0008017">
    <property type="term" value="F:microtubule binding"/>
    <property type="evidence" value="ECO:0007669"/>
    <property type="project" value="TreeGrafter"/>
</dbReference>
<keyword evidence="5" id="KW-1133">Transmembrane helix</keyword>
<feature type="compositionally biased region" description="Polar residues" evidence="8">
    <location>
        <begin position="984"/>
        <end position="995"/>
    </location>
</feature>
<dbReference type="VEuPathDB" id="VectorBase:GBRI044048"/>
<feature type="compositionally biased region" description="Polar residues" evidence="8">
    <location>
        <begin position="340"/>
        <end position="351"/>
    </location>
</feature>